<dbReference type="RefSeq" id="WP_055143061.1">
    <property type="nucleotide sequence ID" value="NZ_JXSZ01000005.1"/>
</dbReference>
<dbReference type="PATRIC" id="fig|1605367.3.peg.1405"/>
<sequence length="140" mass="16059">MAKADLKTKENEASVLDFLNSVENETRRQDSLIVMKWMEEITGLPPKMWGPSIVGFGTYHYKYDSGREGDMLKIGFSPRKAALTVYIMPGFLRYEELMGSLGKYKTGKSCLYIKKLTDVNESVLKELCQESWAYMNEKYG</sequence>
<dbReference type="AlphaFoldDB" id="A0A0P7BPT1"/>
<dbReference type="STRING" id="1605367.AFM12_00405"/>
<gene>
    <name evidence="2" type="ORF">AFM12_00405</name>
</gene>
<dbReference type="SUPFAM" id="SSF159888">
    <property type="entry name" value="YdhG-like"/>
    <property type="match status" value="1"/>
</dbReference>
<name>A0A0P7BPT1_9BACT</name>
<organism evidence="2 3">
    <name type="scientific">Jiulongibacter sediminis</name>
    <dbReference type="NCBI Taxonomy" id="1605367"/>
    <lineage>
        <taxon>Bacteria</taxon>
        <taxon>Pseudomonadati</taxon>
        <taxon>Bacteroidota</taxon>
        <taxon>Cytophagia</taxon>
        <taxon>Cytophagales</taxon>
        <taxon>Leadbetterellaceae</taxon>
        <taxon>Jiulongibacter</taxon>
    </lineage>
</organism>
<feature type="domain" description="YdhG-like" evidence="1">
    <location>
        <begin position="33"/>
        <end position="131"/>
    </location>
</feature>
<dbReference type="Proteomes" id="UP000050454">
    <property type="component" value="Unassembled WGS sequence"/>
</dbReference>
<dbReference type="Pfam" id="PF08818">
    <property type="entry name" value="DUF1801"/>
    <property type="match status" value="1"/>
</dbReference>
<protein>
    <recommendedName>
        <fullName evidence="1">YdhG-like domain-containing protein</fullName>
    </recommendedName>
</protein>
<dbReference type="EMBL" id="LGTQ01000005">
    <property type="protein sequence ID" value="KPM49147.1"/>
    <property type="molecule type" value="Genomic_DNA"/>
</dbReference>
<keyword evidence="3" id="KW-1185">Reference proteome</keyword>
<accession>A0A0P7BPT1</accession>
<evidence type="ECO:0000313" key="2">
    <source>
        <dbReference type="EMBL" id="KPM49147.1"/>
    </source>
</evidence>
<comment type="caution">
    <text evidence="2">The sequence shown here is derived from an EMBL/GenBank/DDBJ whole genome shotgun (WGS) entry which is preliminary data.</text>
</comment>
<proteinExistence type="predicted"/>
<evidence type="ECO:0000313" key="3">
    <source>
        <dbReference type="Proteomes" id="UP000050454"/>
    </source>
</evidence>
<dbReference type="OrthoDB" id="5951444at2"/>
<evidence type="ECO:0000259" key="1">
    <source>
        <dbReference type="Pfam" id="PF08818"/>
    </source>
</evidence>
<reference evidence="2 3" key="1">
    <citation type="submission" date="2015-07" db="EMBL/GenBank/DDBJ databases">
        <title>The draft genome sequence of Leadbetterella sp. JN14-9.</title>
        <authorList>
            <person name="Liu Y."/>
            <person name="Du J."/>
            <person name="Shao Z."/>
        </authorList>
    </citation>
    <scope>NUCLEOTIDE SEQUENCE [LARGE SCALE GENOMIC DNA]</scope>
    <source>
        <strain evidence="2 3">JN14-9</strain>
    </source>
</reference>
<dbReference type="InterPro" id="IPR014922">
    <property type="entry name" value="YdhG-like"/>
</dbReference>